<dbReference type="NCBIfam" id="TIGR01670">
    <property type="entry name" value="KdsC-phosphatas"/>
    <property type="match status" value="1"/>
</dbReference>
<reference evidence="8 9" key="1">
    <citation type="submission" date="2015-06" db="EMBL/GenBank/DDBJ databases">
        <title>Prevotella sp. 109, sp. nov., a novel member of the family Prevotellaceae isolated from human faeces.</title>
        <authorList>
            <person name="Shkoporov A.N."/>
            <person name="Chaplin A.V."/>
            <person name="Kafarskaia L.I."/>
            <person name="Efimov B.A."/>
        </authorList>
    </citation>
    <scope>NUCLEOTIDE SEQUENCE [LARGE SCALE GENOMIC DNA]</scope>
    <source>
        <strain evidence="8 9">109</strain>
    </source>
</reference>
<gene>
    <name evidence="8" type="ORF">ACU52_09170</name>
</gene>
<comment type="similarity">
    <text evidence="2">Belongs to the KdsC family.</text>
</comment>
<dbReference type="GO" id="GO:0016788">
    <property type="term" value="F:hydrolase activity, acting on ester bonds"/>
    <property type="evidence" value="ECO:0007669"/>
    <property type="project" value="InterPro"/>
</dbReference>
<keyword evidence="9" id="KW-1185">Reference proteome</keyword>
<dbReference type="RefSeq" id="WP_053398584.1">
    <property type="nucleotide sequence ID" value="NZ_LFQU01000016.1"/>
</dbReference>
<dbReference type="InterPro" id="IPR023214">
    <property type="entry name" value="HAD_sf"/>
</dbReference>
<evidence type="ECO:0000256" key="3">
    <source>
        <dbReference type="ARBA" id="ARBA00011881"/>
    </source>
</evidence>
<dbReference type="SFLD" id="SFLDG01136">
    <property type="entry name" value="C1.6:_Phosphoserine_Phosphatas"/>
    <property type="match status" value="1"/>
</dbReference>
<comment type="caution">
    <text evidence="8">The sequence shown here is derived from an EMBL/GenBank/DDBJ whole genome shotgun (WGS) entry which is preliminary data.</text>
</comment>
<dbReference type="GO" id="GO:0008781">
    <property type="term" value="F:N-acylneuraminate cytidylyltransferase activity"/>
    <property type="evidence" value="ECO:0007669"/>
    <property type="project" value="TreeGrafter"/>
</dbReference>
<dbReference type="PANTHER" id="PTHR21485:SF3">
    <property type="entry name" value="N-ACYLNEURAMINATE CYTIDYLYLTRANSFERASE"/>
    <property type="match status" value="1"/>
</dbReference>
<evidence type="ECO:0000256" key="1">
    <source>
        <dbReference type="ARBA" id="ARBA00001946"/>
    </source>
</evidence>
<sequence>MINYDLKKIRAIIFDVDGVLSAETIPLHLSGEPMRTVNIKDGYAIQLAVKQGLRIVILTGGTTQSVQIRYERLGVTDIFMGCSVKIKVYNDFLAKYDLKDEDILYMGDDIPDYEVMSRCGCPCCPADACPDIKSISKYISDHRGGYGCARDVIEQVLRAQGKWLDSAVAFGW</sequence>
<name>A0A8E1UQS9_9BACT</name>
<dbReference type="SFLD" id="SFLDG01138">
    <property type="entry name" value="C1.6.2:_Deoxy-d-mannose-octulo"/>
    <property type="match status" value="1"/>
</dbReference>
<keyword evidence="5" id="KW-0378">Hydrolase</keyword>
<dbReference type="PIRSF" id="PIRSF006118">
    <property type="entry name" value="KDO8-P_Ptase"/>
    <property type="match status" value="1"/>
</dbReference>
<dbReference type="OrthoDB" id="9805604at2"/>
<evidence type="ECO:0000256" key="4">
    <source>
        <dbReference type="ARBA" id="ARBA00022723"/>
    </source>
</evidence>
<dbReference type="GO" id="GO:0046872">
    <property type="term" value="F:metal ion binding"/>
    <property type="evidence" value="ECO:0007669"/>
    <property type="project" value="UniProtKB-KW"/>
</dbReference>
<organism evidence="8 9">
    <name type="scientific">Xylanibacter rarus</name>
    <dbReference type="NCBI Taxonomy" id="1676614"/>
    <lineage>
        <taxon>Bacteria</taxon>
        <taxon>Pseudomonadati</taxon>
        <taxon>Bacteroidota</taxon>
        <taxon>Bacteroidia</taxon>
        <taxon>Bacteroidales</taxon>
        <taxon>Prevotellaceae</taxon>
        <taxon>Xylanibacter</taxon>
    </lineage>
</organism>
<dbReference type="InterPro" id="IPR010023">
    <property type="entry name" value="KdsC_fam"/>
</dbReference>
<dbReference type="AlphaFoldDB" id="A0A8E1UQS9"/>
<dbReference type="Gene3D" id="3.40.50.1000">
    <property type="entry name" value="HAD superfamily/HAD-like"/>
    <property type="match status" value="1"/>
</dbReference>
<dbReference type="FunFam" id="3.40.50.1000:FF:000029">
    <property type="entry name" value="3-deoxy-D-manno-octulosonate 8-phosphate phosphatase KdsC"/>
    <property type="match status" value="1"/>
</dbReference>
<dbReference type="EMBL" id="LFQU01000016">
    <property type="protein sequence ID" value="KOO68269.1"/>
    <property type="molecule type" value="Genomic_DNA"/>
</dbReference>
<comment type="subunit">
    <text evidence="3">Homotetramer.</text>
</comment>
<keyword evidence="4 7" id="KW-0479">Metal-binding</keyword>
<dbReference type="InterPro" id="IPR036412">
    <property type="entry name" value="HAD-like_sf"/>
</dbReference>
<dbReference type="Pfam" id="PF08282">
    <property type="entry name" value="Hydrolase_3"/>
    <property type="match status" value="1"/>
</dbReference>
<proteinExistence type="inferred from homology"/>
<feature type="binding site" evidence="7">
    <location>
        <position position="15"/>
    </location>
    <ligand>
        <name>Mg(2+)</name>
        <dbReference type="ChEBI" id="CHEBI:18420"/>
    </ligand>
</feature>
<dbReference type="InterPro" id="IPR050793">
    <property type="entry name" value="CMP-NeuNAc_synthase"/>
</dbReference>
<evidence type="ECO:0000313" key="9">
    <source>
        <dbReference type="Proteomes" id="UP000036951"/>
    </source>
</evidence>
<evidence type="ECO:0000313" key="8">
    <source>
        <dbReference type="EMBL" id="KOO68269.1"/>
    </source>
</evidence>
<accession>A0A8E1UQS9</accession>
<comment type="cofactor">
    <cofactor evidence="1 7">
        <name>Mg(2+)</name>
        <dbReference type="ChEBI" id="CHEBI:18420"/>
    </cofactor>
</comment>
<evidence type="ECO:0000256" key="2">
    <source>
        <dbReference type="ARBA" id="ARBA00005893"/>
    </source>
</evidence>
<dbReference type="PANTHER" id="PTHR21485">
    <property type="entry name" value="HAD SUPERFAMILY MEMBERS CMAS AND KDSC"/>
    <property type="match status" value="1"/>
</dbReference>
<evidence type="ECO:0000256" key="7">
    <source>
        <dbReference type="PIRSR" id="PIRSR006118-2"/>
    </source>
</evidence>
<keyword evidence="6 7" id="KW-0460">Magnesium</keyword>
<feature type="binding site" evidence="7">
    <location>
        <position position="108"/>
    </location>
    <ligand>
        <name>Mg(2+)</name>
        <dbReference type="ChEBI" id="CHEBI:18420"/>
    </ligand>
</feature>
<dbReference type="Proteomes" id="UP000036951">
    <property type="component" value="Unassembled WGS sequence"/>
</dbReference>
<dbReference type="SFLD" id="SFLDS00003">
    <property type="entry name" value="Haloacid_Dehalogenase"/>
    <property type="match status" value="1"/>
</dbReference>
<protein>
    <submittedName>
        <fullName evidence="8">3-deoxy-D-manno-octulosonate 8-phosphate phosphatase</fullName>
    </submittedName>
</protein>
<dbReference type="SUPFAM" id="SSF56784">
    <property type="entry name" value="HAD-like"/>
    <property type="match status" value="1"/>
</dbReference>
<evidence type="ECO:0000256" key="5">
    <source>
        <dbReference type="ARBA" id="ARBA00022801"/>
    </source>
</evidence>
<evidence type="ECO:0000256" key="6">
    <source>
        <dbReference type="ARBA" id="ARBA00022842"/>
    </source>
</evidence>
<feature type="binding site" evidence="7">
    <location>
        <position position="17"/>
    </location>
    <ligand>
        <name>substrate</name>
    </ligand>
</feature>